<protein>
    <submittedName>
        <fullName evidence="1">Uncharacterized protein</fullName>
    </submittedName>
</protein>
<dbReference type="Proteomes" id="UP000187209">
    <property type="component" value="Unassembled WGS sequence"/>
</dbReference>
<accession>A0A1R2BVZ0</accession>
<gene>
    <name evidence="1" type="ORF">SteCoe_18645</name>
</gene>
<reference evidence="1 2" key="1">
    <citation type="submission" date="2016-11" db="EMBL/GenBank/DDBJ databases">
        <title>The macronuclear genome of Stentor coeruleus: a giant cell with tiny introns.</title>
        <authorList>
            <person name="Slabodnick M."/>
            <person name="Ruby J.G."/>
            <person name="Reiff S.B."/>
            <person name="Swart E.C."/>
            <person name="Gosai S."/>
            <person name="Prabakaran S."/>
            <person name="Witkowska E."/>
            <person name="Larue G.E."/>
            <person name="Fisher S."/>
            <person name="Freeman R.M."/>
            <person name="Gunawardena J."/>
            <person name="Chu W."/>
            <person name="Stover N.A."/>
            <person name="Gregory B.D."/>
            <person name="Nowacki M."/>
            <person name="Derisi J."/>
            <person name="Roy S.W."/>
            <person name="Marshall W.F."/>
            <person name="Sood P."/>
        </authorList>
    </citation>
    <scope>NUCLEOTIDE SEQUENCE [LARGE SCALE GENOMIC DNA]</scope>
    <source>
        <strain evidence="1">WM001</strain>
    </source>
</reference>
<name>A0A1R2BVZ0_9CILI</name>
<dbReference type="AlphaFoldDB" id="A0A1R2BVZ0"/>
<evidence type="ECO:0000313" key="1">
    <source>
        <dbReference type="EMBL" id="OMJ80989.1"/>
    </source>
</evidence>
<proteinExistence type="predicted"/>
<comment type="caution">
    <text evidence="1">The sequence shown here is derived from an EMBL/GenBank/DDBJ whole genome shotgun (WGS) entry which is preliminary data.</text>
</comment>
<keyword evidence="2" id="KW-1185">Reference proteome</keyword>
<dbReference type="EMBL" id="MPUH01000399">
    <property type="protein sequence ID" value="OMJ80989.1"/>
    <property type="molecule type" value="Genomic_DNA"/>
</dbReference>
<evidence type="ECO:0000313" key="2">
    <source>
        <dbReference type="Proteomes" id="UP000187209"/>
    </source>
</evidence>
<sequence>MGEFFLEKTSSRLKFSSTIETILKECRDIQNPPFQHLTRTMQTQLSRLSLAYDQISNTDLNPIKFEASRAYQNGKKRLSAYLKDKNRVQETMNKERLDRLLRNDYPKSSLDQLSFDSFQEDNVSYLVKKNKRKFGEGYIYKGYSTNTSPQNIMLPSIKNSPKNSPLGHKPSNNLNNMITSLIDKKLGILPRKKTIYPKRKVHKSVDSQILIRSPISIIDLADKQEDQYLNPEFRNYNSNVGNKLRIQKIMVEKHTRDRRQTVMQLPFIKSREPLSSLDFI</sequence>
<organism evidence="1 2">
    <name type="scientific">Stentor coeruleus</name>
    <dbReference type="NCBI Taxonomy" id="5963"/>
    <lineage>
        <taxon>Eukaryota</taxon>
        <taxon>Sar</taxon>
        <taxon>Alveolata</taxon>
        <taxon>Ciliophora</taxon>
        <taxon>Postciliodesmatophora</taxon>
        <taxon>Heterotrichea</taxon>
        <taxon>Heterotrichida</taxon>
        <taxon>Stentoridae</taxon>
        <taxon>Stentor</taxon>
    </lineage>
</organism>